<name>A0ACA9QTG6_9GLOM</name>
<comment type="caution">
    <text evidence="1">The sequence shown here is derived from an EMBL/GenBank/DDBJ whole genome shotgun (WGS) entry which is preliminary data.</text>
</comment>
<keyword evidence="2" id="KW-1185">Reference proteome</keyword>
<dbReference type="Proteomes" id="UP000789366">
    <property type="component" value="Unassembled WGS sequence"/>
</dbReference>
<gene>
    <name evidence="1" type="ORF">SPELUC_LOCUS15360</name>
</gene>
<sequence>EKNLTPQQAKEYNLSEPKKDYENLLASKQSEEKINQFIQEAKLEKIPYEQFSYDKLVVLKSLNNSSGLTHEFLHEIASHKLFDEDETKIVKCHGISQDPETNECVMVMDYILGQEYRGLF</sequence>
<reference evidence="1" key="1">
    <citation type="submission" date="2021-06" db="EMBL/GenBank/DDBJ databases">
        <authorList>
            <person name="Kallberg Y."/>
            <person name="Tangrot J."/>
            <person name="Rosling A."/>
        </authorList>
    </citation>
    <scope>NUCLEOTIDE SEQUENCE</scope>
    <source>
        <strain evidence="1">28 12/20/2015</strain>
    </source>
</reference>
<dbReference type="EMBL" id="CAJVPW010050289">
    <property type="protein sequence ID" value="CAG8764544.1"/>
    <property type="molecule type" value="Genomic_DNA"/>
</dbReference>
<evidence type="ECO:0000313" key="1">
    <source>
        <dbReference type="EMBL" id="CAG8764544.1"/>
    </source>
</evidence>
<feature type="non-terminal residue" evidence="1">
    <location>
        <position position="1"/>
    </location>
</feature>
<organism evidence="1 2">
    <name type="scientific">Cetraspora pellucida</name>
    <dbReference type="NCBI Taxonomy" id="1433469"/>
    <lineage>
        <taxon>Eukaryota</taxon>
        <taxon>Fungi</taxon>
        <taxon>Fungi incertae sedis</taxon>
        <taxon>Mucoromycota</taxon>
        <taxon>Glomeromycotina</taxon>
        <taxon>Glomeromycetes</taxon>
        <taxon>Diversisporales</taxon>
        <taxon>Gigasporaceae</taxon>
        <taxon>Cetraspora</taxon>
    </lineage>
</organism>
<evidence type="ECO:0000313" key="2">
    <source>
        <dbReference type="Proteomes" id="UP000789366"/>
    </source>
</evidence>
<proteinExistence type="predicted"/>
<feature type="non-terminal residue" evidence="1">
    <location>
        <position position="120"/>
    </location>
</feature>
<protein>
    <submittedName>
        <fullName evidence="1">2210_t:CDS:1</fullName>
    </submittedName>
</protein>
<accession>A0ACA9QTG6</accession>